<dbReference type="EMBL" id="CAKXAJ010026110">
    <property type="protein sequence ID" value="CAH2256606.1"/>
    <property type="molecule type" value="Genomic_DNA"/>
</dbReference>
<organism evidence="2 3">
    <name type="scientific">Pararge aegeria aegeria</name>
    <dbReference type="NCBI Taxonomy" id="348720"/>
    <lineage>
        <taxon>Eukaryota</taxon>
        <taxon>Metazoa</taxon>
        <taxon>Ecdysozoa</taxon>
        <taxon>Arthropoda</taxon>
        <taxon>Hexapoda</taxon>
        <taxon>Insecta</taxon>
        <taxon>Pterygota</taxon>
        <taxon>Neoptera</taxon>
        <taxon>Endopterygota</taxon>
        <taxon>Lepidoptera</taxon>
        <taxon>Glossata</taxon>
        <taxon>Ditrysia</taxon>
        <taxon>Papilionoidea</taxon>
        <taxon>Nymphalidae</taxon>
        <taxon>Satyrinae</taxon>
        <taxon>Satyrini</taxon>
        <taxon>Parargina</taxon>
        <taxon>Pararge</taxon>
    </lineage>
</organism>
<dbReference type="Gene3D" id="2.40.10.10">
    <property type="entry name" value="Trypsin-like serine proteases"/>
    <property type="match status" value="1"/>
</dbReference>
<reference evidence="2" key="1">
    <citation type="submission" date="2022-03" db="EMBL/GenBank/DDBJ databases">
        <authorList>
            <person name="Lindestad O."/>
        </authorList>
    </citation>
    <scope>NUCLEOTIDE SEQUENCE</scope>
</reference>
<comment type="caution">
    <text evidence="2">The sequence shown here is derived from an EMBL/GenBank/DDBJ whole genome shotgun (WGS) entry which is preliminary data.</text>
</comment>
<gene>
    <name evidence="2" type="primary">jg23114</name>
    <name evidence="2" type="ORF">PAEG_LOCUS22933</name>
</gene>
<dbReference type="AlphaFoldDB" id="A0A8S4SAV1"/>
<dbReference type="InterPro" id="IPR009003">
    <property type="entry name" value="Peptidase_S1_PA"/>
</dbReference>
<dbReference type="GO" id="GO:0006508">
    <property type="term" value="P:proteolysis"/>
    <property type="evidence" value="ECO:0007669"/>
    <property type="project" value="InterPro"/>
</dbReference>
<dbReference type="Pfam" id="PF00089">
    <property type="entry name" value="Trypsin"/>
    <property type="match status" value="1"/>
</dbReference>
<dbReference type="GO" id="GO:0004252">
    <property type="term" value="F:serine-type endopeptidase activity"/>
    <property type="evidence" value="ECO:0007669"/>
    <property type="project" value="InterPro"/>
</dbReference>
<dbReference type="Proteomes" id="UP000838756">
    <property type="component" value="Unassembled WGS sequence"/>
</dbReference>
<feature type="domain" description="Peptidase S1" evidence="1">
    <location>
        <begin position="7"/>
        <end position="132"/>
    </location>
</feature>
<dbReference type="InterPro" id="IPR043504">
    <property type="entry name" value="Peptidase_S1_PA_chymotrypsin"/>
</dbReference>
<name>A0A8S4SAV1_9NEOP</name>
<accession>A0A8S4SAV1</accession>
<dbReference type="InterPro" id="IPR001254">
    <property type="entry name" value="Trypsin_dom"/>
</dbReference>
<dbReference type="OrthoDB" id="7258147at2759"/>
<keyword evidence="3" id="KW-1185">Reference proteome</keyword>
<evidence type="ECO:0000313" key="2">
    <source>
        <dbReference type="EMBL" id="CAH2256606.1"/>
    </source>
</evidence>
<sequence>MEHARGQVYFSSRYRGLCVGTLVSRTAVITAAVCITDATHRAPDTRPINVVTGATYRHPRRGIRVQVNKILIPKLSNATGERAYMIQKSPAILLLARKVPDVLAEIPQRPIEVDYKGEEVLSLHEECLMAGWHFFYKGVSSKRIVTHKYQMSFFVCVWVAPWMF</sequence>
<evidence type="ECO:0000259" key="1">
    <source>
        <dbReference type="Pfam" id="PF00089"/>
    </source>
</evidence>
<proteinExistence type="predicted"/>
<dbReference type="SUPFAM" id="SSF50494">
    <property type="entry name" value="Trypsin-like serine proteases"/>
    <property type="match status" value="1"/>
</dbReference>
<evidence type="ECO:0000313" key="3">
    <source>
        <dbReference type="Proteomes" id="UP000838756"/>
    </source>
</evidence>
<protein>
    <submittedName>
        <fullName evidence="2">Jg23114 protein</fullName>
    </submittedName>
</protein>